<dbReference type="Gene3D" id="3.30.830.10">
    <property type="entry name" value="Metalloenzyme, LuxS/M16 peptidase-like"/>
    <property type="match status" value="1"/>
</dbReference>
<comment type="caution">
    <text evidence="1">The sequence shown here is derived from an EMBL/GenBank/DDBJ whole genome shotgun (WGS) entry which is preliminary data.</text>
</comment>
<dbReference type="Proteomes" id="UP000677228">
    <property type="component" value="Unassembled WGS sequence"/>
</dbReference>
<dbReference type="EMBL" id="CAJNOK010005614">
    <property type="protein sequence ID" value="CAF0978697.1"/>
    <property type="molecule type" value="Genomic_DNA"/>
</dbReference>
<dbReference type="Proteomes" id="UP000682733">
    <property type="component" value="Unassembled WGS sequence"/>
</dbReference>
<gene>
    <name evidence="1" type="ORF">OVA965_LOCUS13469</name>
    <name evidence="2" type="ORF">TMI583_LOCUS13471</name>
</gene>
<dbReference type="SUPFAM" id="SSF63411">
    <property type="entry name" value="LuxS/MPP-like metallohydrolase"/>
    <property type="match status" value="1"/>
</dbReference>
<dbReference type="AlphaFoldDB" id="A0A8S2DPJ4"/>
<dbReference type="EMBL" id="CAJOBA010005619">
    <property type="protein sequence ID" value="CAF3749314.1"/>
    <property type="molecule type" value="Genomic_DNA"/>
</dbReference>
<proteinExistence type="predicted"/>
<protein>
    <submittedName>
        <fullName evidence="1">Uncharacterized protein</fullName>
    </submittedName>
</protein>
<reference evidence="1" key="1">
    <citation type="submission" date="2021-02" db="EMBL/GenBank/DDBJ databases">
        <authorList>
            <person name="Nowell W R."/>
        </authorList>
    </citation>
    <scope>NUCLEOTIDE SEQUENCE</scope>
</reference>
<evidence type="ECO:0000313" key="3">
    <source>
        <dbReference type="Proteomes" id="UP000677228"/>
    </source>
</evidence>
<evidence type="ECO:0000313" key="2">
    <source>
        <dbReference type="EMBL" id="CAF3749314.1"/>
    </source>
</evidence>
<evidence type="ECO:0000313" key="1">
    <source>
        <dbReference type="EMBL" id="CAF0978697.1"/>
    </source>
</evidence>
<dbReference type="GO" id="GO:0046872">
    <property type="term" value="F:metal ion binding"/>
    <property type="evidence" value="ECO:0007669"/>
    <property type="project" value="InterPro"/>
</dbReference>
<dbReference type="InterPro" id="IPR011249">
    <property type="entry name" value="Metalloenz_LuxS/M16"/>
</dbReference>
<accession>A0A8S2DPJ4</accession>
<organism evidence="1 3">
    <name type="scientific">Didymodactylos carnosus</name>
    <dbReference type="NCBI Taxonomy" id="1234261"/>
    <lineage>
        <taxon>Eukaryota</taxon>
        <taxon>Metazoa</taxon>
        <taxon>Spiralia</taxon>
        <taxon>Gnathifera</taxon>
        <taxon>Rotifera</taxon>
        <taxon>Eurotatoria</taxon>
        <taxon>Bdelloidea</taxon>
        <taxon>Philodinida</taxon>
        <taxon>Philodinidae</taxon>
        <taxon>Didymodactylos</taxon>
    </lineage>
</organism>
<sequence>MIHMVKTICYVVPVKQYRHITITRPPESYLSHLIGHEGEGSLLTLLKRRGLASELVVGEKNNASGTGLSQ</sequence>
<name>A0A8S2DPJ4_9BILA</name>